<proteinExistence type="predicted"/>
<keyword evidence="2" id="KW-1185">Reference proteome</keyword>
<dbReference type="AlphaFoldDB" id="A0AAD7NJZ9"/>
<evidence type="ECO:0000313" key="2">
    <source>
        <dbReference type="Proteomes" id="UP001215280"/>
    </source>
</evidence>
<sequence>MPNQHKPLPPVADIEQPLRTYFDLSLSDKEIAQHLTSHYDTSQYVSKAYISVRRLQKEWGLKSTRQKKHTSQSIGPFVKEIKSKFPHRGILAVRKNLRQEFNVRASENTVKTLLRQLEPDAMHARKGKKFHRTKFYAAGVNDCWGQDQPDKWGPRFGLWLHNSIDPFIGFNNWLKVWHTNKNPHLITKYFLDTCRSLGALPVFTQSDPGNENNGVANVQTIMHQRLDPNLAGTLQHKWMTEKNNVKNEGNWSVMRADLSPGLEDLFEFGIQNGWYDVGNPLENLIFRWLAIPFVQIQLDIWVNHRNKTKPRRDKHKVLPHGIPELLRTISMIPVSSQILDEMEARFAPPDHEVFQLVPPEFDHWANIYYDAMERPVVQHETFWDIYCQLLAYFTQVPDVEVDLQIPLSSHKETARRIDKEEVPLLPVGVQYGTPEYANFTSSEDDSDGDDDG</sequence>
<dbReference type="EMBL" id="JARJLG010000040">
    <property type="protein sequence ID" value="KAJ7763607.1"/>
    <property type="molecule type" value="Genomic_DNA"/>
</dbReference>
<accession>A0AAD7NJZ9</accession>
<comment type="caution">
    <text evidence="1">The sequence shown here is derived from an EMBL/GenBank/DDBJ whole genome shotgun (WGS) entry which is preliminary data.</text>
</comment>
<evidence type="ECO:0000313" key="1">
    <source>
        <dbReference type="EMBL" id="KAJ7763607.1"/>
    </source>
</evidence>
<protein>
    <recommendedName>
        <fullName evidence="3">Clr5 domain-containing protein</fullName>
    </recommendedName>
</protein>
<dbReference type="Proteomes" id="UP001215280">
    <property type="component" value="Unassembled WGS sequence"/>
</dbReference>
<evidence type="ECO:0008006" key="3">
    <source>
        <dbReference type="Google" id="ProtNLM"/>
    </source>
</evidence>
<organism evidence="1 2">
    <name type="scientific">Mycena maculata</name>
    <dbReference type="NCBI Taxonomy" id="230809"/>
    <lineage>
        <taxon>Eukaryota</taxon>
        <taxon>Fungi</taxon>
        <taxon>Dikarya</taxon>
        <taxon>Basidiomycota</taxon>
        <taxon>Agaricomycotina</taxon>
        <taxon>Agaricomycetes</taxon>
        <taxon>Agaricomycetidae</taxon>
        <taxon>Agaricales</taxon>
        <taxon>Marasmiineae</taxon>
        <taxon>Mycenaceae</taxon>
        <taxon>Mycena</taxon>
    </lineage>
</organism>
<dbReference type="PANTHER" id="PTHR46177">
    <property type="entry name" value="INTEGRASE CATALYTIC DOMAIN-CONTAINING PROTEIN"/>
    <property type="match status" value="1"/>
</dbReference>
<reference evidence="1" key="1">
    <citation type="submission" date="2023-03" db="EMBL/GenBank/DDBJ databases">
        <title>Massive genome expansion in bonnet fungi (Mycena s.s.) driven by repeated elements and novel gene families across ecological guilds.</title>
        <authorList>
            <consortium name="Lawrence Berkeley National Laboratory"/>
            <person name="Harder C.B."/>
            <person name="Miyauchi S."/>
            <person name="Viragh M."/>
            <person name="Kuo A."/>
            <person name="Thoen E."/>
            <person name="Andreopoulos B."/>
            <person name="Lu D."/>
            <person name="Skrede I."/>
            <person name="Drula E."/>
            <person name="Henrissat B."/>
            <person name="Morin E."/>
            <person name="Kohler A."/>
            <person name="Barry K."/>
            <person name="LaButti K."/>
            <person name="Morin E."/>
            <person name="Salamov A."/>
            <person name="Lipzen A."/>
            <person name="Mereny Z."/>
            <person name="Hegedus B."/>
            <person name="Baldrian P."/>
            <person name="Stursova M."/>
            <person name="Weitz H."/>
            <person name="Taylor A."/>
            <person name="Grigoriev I.V."/>
            <person name="Nagy L.G."/>
            <person name="Martin F."/>
            <person name="Kauserud H."/>
        </authorList>
    </citation>
    <scope>NUCLEOTIDE SEQUENCE</scope>
    <source>
        <strain evidence="1">CBHHK188m</strain>
    </source>
</reference>
<gene>
    <name evidence="1" type="ORF">DFH07DRAFT_867353</name>
</gene>
<name>A0AAD7NJZ9_9AGAR</name>
<dbReference type="PANTHER" id="PTHR46177:SF1">
    <property type="entry name" value="INTEGRASE CATALYTIC DOMAIN-CONTAINING PROTEIN"/>
    <property type="match status" value="1"/>
</dbReference>